<evidence type="ECO:0000313" key="1">
    <source>
        <dbReference type="EMBL" id="CAL98866.1"/>
    </source>
</evidence>
<organism evidence="1 2">
    <name type="scientific">Lactococcus lactis subsp. cremoris (strain MG1363)</name>
    <dbReference type="NCBI Taxonomy" id="416870"/>
    <lineage>
        <taxon>Bacteria</taxon>
        <taxon>Bacillati</taxon>
        <taxon>Bacillota</taxon>
        <taxon>Bacilli</taxon>
        <taxon>Lactobacillales</taxon>
        <taxon>Streptococcaceae</taxon>
        <taxon>Lactococcus</taxon>
        <taxon>Lactococcus cremoris subsp. cremoris</taxon>
    </lineage>
</organism>
<protein>
    <submittedName>
        <fullName evidence="1">Uncharacterized protein</fullName>
    </submittedName>
</protein>
<accession>A2RNH6</accession>
<dbReference type="KEGG" id="llm:llmg_2301"/>
<dbReference type="AlphaFoldDB" id="A2RNH6"/>
<gene>
    <name evidence="1" type="ordered locus">llmg_2301</name>
</gene>
<dbReference type="HOGENOM" id="CLU_3374369_0_0_9"/>
<dbReference type="Proteomes" id="UP000000364">
    <property type="component" value="Chromosome"/>
</dbReference>
<dbReference type="EMBL" id="AM406671">
    <property type="protein sequence ID" value="CAL98866.1"/>
    <property type="molecule type" value="Genomic_DNA"/>
</dbReference>
<reference evidence="1 2" key="1">
    <citation type="journal article" date="2007" name="J. Bacteriol.">
        <title>The complete genome sequence of the lactic acid bacterial paradigm Lactococcus lactis subsp. cremoris MG1363.</title>
        <authorList>
            <person name="Wegmann U."/>
            <person name="O'Connell-Motherway M."/>
            <person name="Zomer A."/>
            <person name="Buist G."/>
            <person name="Shearman C."/>
            <person name="Canchaya C."/>
            <person name="Ventura M."/>
            <person name="Goesmann A."/>
            <person name="Gasson M.J."/>
            <person name="Kuipers O.P."/>
            <person name="van Sinderen D."/>
            <person name="Kok J."/>
        </authorList>
    </citation>
    <scope>NUCLEOTIDE SEQUENCE [LARGE SCALE GENOMIC DNA]</scope>
    <source>
        <strain evidence="1 2">MG1363</strain>
    </source>
</reference>
<evidence type="ECO:0000313" key="2">
    <source>
        <dbReference type="Proteomes" id="UP000000364"/>
    </source>
</evidence>
<sequence>MEWENKIWHLIIKRIESFYPFRLLKNLSVNLKIK</sequence>
<proteinExistence type="predicted"/>
<name>A2RNH6_LACLM</name>